<feature type="transmembrane region" description="Helical" evidence="1">
    <location>
        <begin position="154"/>
        <end position="178"/>
    </location>
</feature>
<name>O45429_CAEEL</name>
<dbReference type="PhylomeDB" id="O45429"/>
<dbReference type="Proteomes" id="UP000001940">
    <property type="component" value="Chromosome V"/>
</dbReference>
<dbReference type="InParanoid" id="O45429"/>
<dbReference type="CTD" id="185161"/>
<keyword evidence="1" id="KW-1133">Transmembrane helix</keyword>
<dbReference type="PaxDb" id="6239-F31E9.5"/>
<gene>
    <name evidence="2 4" type="primary">srz-58</name>
    <name evidence="2" type="ORF">CELE_F31E9.5</name>
    <name evidence="4" type="ORF">F31E9.5</name>
</gene>
<dbReference type="HOGENOM" id="CLU_056063_2_1_1"/>
<reference evidence="2 3" key="1">
    <citation type="journal article" date="1998" name="Science">
        <title>Genome sequence of the nematode C. elegans: a platform for investigating biology.</title>
        <authorList>
            <consortium name="The C. elegans sequencing consortium"/>
            <person name="Sulson J.E."/>
            <person name="Waterston R."/>
        </authorList>
    </citation>
    <scope>NUCLEOTIDE SEQUENCE [LARGE SCALE GENOMIC DNA]</scope>
    <source>
        <strain evidence="2 3">Bristol N2</strain>
    </source>
</reference>
<dbReference type="EMBL" id="BX284605">
    <property type="protein sequence ID" value="CAB07202.1"/>
    <property type="molecule type" value="Genomic_DNA"/>
</dbReference>
<feature type="transmembrane region" description="Helical" evidence="1">
    <location>
        <begin position="20"/>
        <end position="44"/>
    </location>
</feature>
<keyword evidence="1" id="KW-0812">Transmembrane</keyword>
<dbReference type="RefSeq" id="NP_507383.1">
    <property type="nucleotide sequence ID" value="NM_074982.1"/>
</dbReference>
<dbReference type="AlphaFoldDB" id="O45429"/>
<feature type="transmembrane region" description="Helical" evidence="1">
    <location>
        <begin position="234"/>
        <end position="258"/>
    </location>
</feature>
<keyword evidence="3" id="KW-1185">Reference proteome</keyword>
<keyword evidence="2" id="KW-0675">Receptor</keyword>
<evidence type="ECO:0000256" key="1">
    <source>
        <dbReference type="SAM" id="Phobius"/>
    </source>
</evidence>
<evidence type="ECO:0000313" key="2">
    <source>
        <dbReference type="EMBL" id="CAB07202.1"/>
    </source>
</evidence>
<dbReference type="PANTHER" id="PTHR31720:SF3">
    <property type="entry name" value="SERPENTINE RECEPTOR, CLASS Z-RELATED"/>
    <property type="match status" value="1"/>
</dbReference>
<protein>
    <submittedName>
        <fullName evidence="2">Serpentine Receptor, class Z</fullName>
    </submittedName>
</protein>
<dbReference type="PANTHER" id="PTHR31720">
    <property type="entry name" value="SERPENTINE RECEPTOR, CLASS Z-RELATED"/>
    <property type="match status" value="1"/>
</dbReference>
<evidence type="ECO:0000313" key="3">
    <source>
        <dbReference type="Proteomes" id="UP000001940"/>
    </source>
</evidence>
<dbReference type="AGR" id="WB:WBGene00009298"/>
<evidence type="ECO:0000313" key="4">
    <source>
        <dbReference type="WormBase" id="F31E9.5"/>
    </source>
</evidence>
<dbReference type="PeptideAtlas" id="O45429"/>
<dbReference type="KEGG" id="cel:CELE_F31E9.5"/>
<dbReference type="InterPro" id="IPR018817">
    <property type="entry name" value="7TM_GPCR_serpentine_rcpt_Srz"/>
</dbReference>
<dbReference type="GeneID" id="185161"/>
<organism evidence="2 3">
    <name type="scientific">Caenorhabditis elegans</name>
    <dbReference type="NCBI Taxonomy" id="6239"/>
    <lineage>
        <taxon>Eukaryota</taxon>
        <taxon>Metazoa</taxon>
        <taxon>Ecdysozoa</taxon>
        <taxon>Nematoda</taxon>
        <taxon>Chromadorea</taxon>
        <taxon>Rhabditida</taxon>
        <taxon>Rhabditina</taxon>
        <taxon>Rhabditomorpha</taxon>
        <taxon>Rhabditoidea</taxon>
        <taxon>Rhabditidae</taxon>
        <taxon>Peloderinae</taxon>
        <taxon>Caenorhabditis</taxon>
    </lineage>
</organism>
<keyword evidence="1" id="KW-0472">Membrane</keyword>
<dbReference type="OMA" id="CFESAQI"/>
<dbReference type="Pfam" id="PF10325">
    <property type="entry name" value="7TM_GPCR_Srz"/>
    <property type="match status" value="1"/>
</dbReference>
<dbReference type="PIR" id="T21606">
    <property type="entry name" value="T21606"/>
</dbReference>
<proteinExistence type="predicted"/>
<sequence>MNSTYIPKIIELDSIEKLPFRLFLLFLVVFLLLNCLISPLYVFVNKTNRPRDKTMLLYPTTNHFYEMTKKSFFTFFGLLFVIFCALLPEHFLPGDGYEKKLLLLITMAITPICIYTQYIITQVFHLITLILSLERFIVYFFPDSEKSVNTVQKVVFQHIYIVYGAFIGKDAGLLLFLFAWKKLDGEAILLIYSILYIVINSCVILSGVLYIPIMISVRKLSNLASAQENTPQNYIFLQTIAVIVFKFIGLFPVILLAYEFTKEVVMLCIVLIAFLDLVGTPLMIQLSYLGCNKRNVKVMLSSFDLKRFLITILTNYYESNAVHPQN</sequence>
<feature type="transmembrane region" description="Helical" evidence="1">
    <location>
        <begin position="101"/>
        <end position="118"/>
    </location>
</feature>
<feature type="transmembrane region" description="Helical" evidence="1">
    <location>
        <begin position="72"/>
        <end position="89"/>
    </location>
</feature>
<accession>O45429</accession>
<dbReference type="FunCoup" id="O45429">
    <property type="interactions" value="9"/>
</dbReference>
<feature type="transmembrane region" description="Helical" evidence="1">
    <location>
        <begin position="190"/>
        <end position="213"/>
    </location>
</feature>
<dbReference type="UCSC" id="F31E9.5">
    <property type="organism name" value="c. elegans"/>
</dbReference>
<feature type="transmembrane region" description="Helical" evidence="1">
    <location>
        <begin position="264"/>
        <end position="289"/>
    </location>
</feature>
<dbReference type="WormBase" id="F31E9.5">
    <property type="protein sequence ID" value="CE15939"/>
    <property type="gene ID" value="WBGene00009298"/>
    <property type="gene designation" value="srz-58"/>
</dbReference>